<evidence type="ECO:0000313" key="2">
    <source>
        <dbReference type="Proteomes" id="UP000494106"/>
    </source>
</evidence>
<comment type="caution">
    <text evidence="1">The sequence shown here is derived from an EMBL/GenBank/DDBJ whole genome shotgun (WGS) entry which is preliminary data.</text>
</comment>
<dbReference type="AlphaFoldDB" id="A0A8S1B6P8"/>
<organism evidence="1 2">
    <name type="scientific">Arctia plantaginis</name>
    <name type="common">Wood tiger moth</name>
    <name type="synonym">Phalaena plantaginis</name>
    <dbReference type="NCBI Taxonomy" id="874455"/>
    <lineage>
        <taxon>Eukaryota</taxon>
        <taxon>Metazoa</taxon>
        <taxon>Ecdysozoa</taxon>
        <taxon>Arthropoda</taxon>
        <taxon>Hexapoda</taxon>
        <taxon>Insecta</taxon>
        <taxon>Pterygota</taxon>
        <taxon>Neoptera</taxon>
        <taxon>Endopterygota</taxon>
        <taxon>Lepidoptera</taxon>
        <taxon>Glossata</taxon>
        <taxon>Ditrysia</taxon>
        <taxon>Noctuoidea</taxon>
        <taxon>Erebidae</taxon>
        <taxon>Arctiinae</taxon>
        <taxon>Arctia</taxon>
    </lineage>
</organism>
<dbReference type="EMBL" id="CADEBC010000574">
    <property type="protein sequence ID" value="CAB3255333.1"/>
    <property type="molecule type" value="Genomic_DNA"/>
</dbReference>
<evidence type="ECO:0000313" key="1">
    <source>
        <dbReference type="EMBL" id="CAB3255333.1"/>
    </source>
</evidence>
<proteinExistence type="predicted"/>
<dbReference type="Proteomes" id="UP000494106">
    <property type="component" value="Unassembled WGS sequence"/>
</dbReference>
<name>A0A8S1B6P8_ARCPL</name>
<protein>
    <submittedName>
        <fullName evidence="1">Uncharacterized protein</fullName>
    </submittedName>
</protein>
<accession>A0A8S1B6P8</accession>
<gene>
    <name evidence="1" type="ORF">APLA_LOCUS14855</name>
</gene>
<sequence length="106" mass="11613">MTNGSSVNSTSTANTTVVNVAVCTTKSTVSDPLTVKGPPANSKNMECEVEIYTKQALLRKDIDCGTLMSYAKMPEPKKDRGMLPSREKLKSWLSNPPWWASMFIAV</sequence>
<reference evidence="1 2" key="1">
    <citation type="submission" date="2020-04" db="EMBL/GenBank/DDBJ databases">
        <authorList>
            <person name="Wallbank WR R."/>
            <person name="Pardo Diaz C."/>
            <person name="Kozak K."/>
            <person name="Martin S."/>
            <person name="Jiggins C."/>
            <person name="Moest M."/>
            <person name="Warren A I."/>
            <person name="Byers J.R.P. K."/>
            <person name="Montejo-Kovacevich G."/>
            <person name="Yen C E."/>
        </authorList>
    </citation>
    <scope>NUCLEOTIDE SEQUENCE [LARGE SCALE GENOMIC DNA]</scope>
</reference>
<dbReference type="OrthoDB" id="7491889at2759"/>
<keyword evidence="2" id="KW-1185">Reference proteome</keyword>